<keyword evidence="3" id="KW-1185">Reference proteome</keyword>
<dbReference type="PANTHER" id="PTHR11371:SF31">
    <property type="entry name" value="EXTRACELLULAR NUCLEASE"/>
    <property type="match status" value="1"/>
</dbReference>
<evidence type="ECO:0000313" key="3">
    <source>
        <dbReference type="Proteomes" id="UP001156694"/>
    </source>
</evidence>
<dbReference type="SUPFAM" id="SSF56219">
    <property type="entry name" value="DNase I-like"/>
    <property type="match status" value="1"/>
</dbReference>
<dbReference type="Gene3D" id="3.60.10.10">
    <property type="entry name" value="Endonuclease/exonuclease/phosphatase"/>
    <property type="match status" value="1"/>
</dbReference>
<dbReference type="EMBL" id="BSNN01000002">
    <property type="protein sequence ID" value="GLQ34405.1"/>
    <property type="molecule type" value="Genomic_DNA"/>
</dbReference>
<organism evidence="2 3">
    <name type="scientific">Amylibacter marinus</name>
    <dbReference type="NCBI Taxonomy" id="1475483"/>
    <lineage>
        <taxon>Bacteria</taxon>
        <taxon>Pseudomonadati</taxon>
        <taxon>Pseudomonadota</taxon>
        <taxon>Alphaproteobacteria</taxon>
        <taxon>Rhodobacterales</taxon>
        <taxon>Paracoccaceae</taxon>
        <taxon>Amylibacter</taxon>
    </lineage>
</organism>
<dbReference type="CDD" id="cd10283">
    <property type="entry name" value="MnuA_DNase1-like"/>
    <property type="match status" value="1"/>
</dbReference>
<dbReference type="Proteomes" id="UP001156694">
    <property type="component" value="Unassembled WGS sequence"/>
</dbReference>
<dbReference type="RefSeq" id="WP_284376158.1">
    <property type="nucleotide sequence ID" value="NZ_BSNN01000002.1"/>
</dbReference>
<dbReference type="PANTHER" id="PTHR11371">
    <property type="entry name" value="DEOXYRIBONUCLEASE"/>
    <property type="match status" value="1"/>
</dbReference>
<reference evidence="3" key="1">
    <citation type="journal article" date="2019" name="Int. J. Syst. Evol. Microbiol.">
        <title>The Global Catalogue of Microorganisms (GCM) 10K type strain sequencing project: providing services to taxonomists for standard genome sequencing and annotation.</title>
        <authorList>
            <consortium name="The Broad Institute Genomics Platform"/>
            <consortium name="The Broad Institute Genome Sequencing Center for Infectious Disease"/>
            <person name="Wu L."/>
            <person name="Ma J."/>
        </authorList>
    </citation>
    <scope>NUCLEOTIDE SEQUENCE [LARGE SCALE GENOMIC DNA]</scope>
    <source>
        <strain evidence="3">NBRC 110140</strain>
    </source>
</reference>
<accession>A0ABQ5VT02</accession>
<comment type="caution">
    <text evidence="2">The sequence shown here is derived from an EMBL/GenBank/DDBJ whole genome shotgun (WGS) entry which is preliminary data.</text>
</comment>
<feature type="domain" description="Endonuclease/exonuclease/phosphatase" evidence="1">
    <location>
        <begin position="41"/>
        <end position="228"/>
    </location>
</feature>
<protein>
    <recommendedName>
        <fullName evidence="1">Endonuclease/exonuclease/phosphatase domain-containing protein</fullName>
    </recommendedName>
</protein>
<name>A0ABQ5VT02_9RHOB</name>
<dbReference type="InterPro" id="IPR036691">
    <property type="entry name" value="Endo/exonu/phosph_ase_sf"/>
</dbReference>
<dbReference type="Pfam" id="PF03372">
    <property type="entry name" value="Exo_endo_phos"/>
    <property type="match status" value="1"/>
</dbReference>
<evidence type="ECO:0000259" key="1">
    <source>
        <dbReference type="Pfam" id="PF03372"/>
    </source>
</evidence>
<sequence>MNFENFKFLKDKKRVADRLLQLGDKLNEEVPQKNPRKTLIATWNIRAFDSKAYGHRSHEAIYYIAAIIERFDIIAVQEVKEDLNALERLITRLGRDHWAYIVSDVTDGTPGNRERMAYVYDRRSVRFDSIAGEIVIPPTAIKEGNKLVEYAPAKQLYRTPFLCAFEIGWTKLMLCTVHILYGKNKANNQKRAKEISMIAEFLADRSRERNDYSNLVLLGDFNIYKPEDITMDAITDAGFIVDNSLQKLPPTNVGKKARHYDQIAFRPKDRTLKATGLAGVFNFFDVVYRDDDEQTYVSAMGKSYSTTAKGGVRKNKSSYYRTHWRTHQMSDHLPMWVQIHTDFSEMFLHDVITADD</sequence>
<proteinExistence type="predicted"/>
<evidence type="ECO:0000313" key="2">
    <source>
        <dbReference type="EMBL" id="GLQ34405.1"/>
    </source>
</evidence>
<gene>
    <name evidence="2" type="ORF">GCM10007939_06880</name>
</gene>
<dbReference type="InterPro" id="IPR005135">
    <property type="entry name" value="Endo/exonuclease/phosphatase"/>
</dbReference>